<protein>
    <submittedName>
        <fullName evidence="3">D-alanine--poly(Phosphoribitol) ligase</fullName>
    </submittedName>
</protein>
<evidence type="ECO:0000313" key="3">
    <source>
        <dbReference type="EMBL" id="GAA0488076.1"/>
    </source>
</evidence>
<dbReference type="InterPro" id="IPR020845">
    <property type="entry name" value="AMP-binding_CS"/>
</dbReference>
<feature type="domain" description="AMP-binding enzyme C-terminal" evidence="2">
    <location>
        <begin position="431"/>
        <end position="500"/>
    </location>
</feature>
<organism evidence="3 4">
    <name type="scientific">Streptomyces stramineus</name>
    <dbReference type="NCBI Taxonomy" id="173861"/>
    <lineage>
        <taxon>Bacteria</taxon>
        <taxon>Bacillati</taxon>
        <taxon>Actinomycetota</taxon>
        <taxon>Actinomycetes</taxon>
        <taxon>Kitasatosporales</taxon>
        <taxon>Streptomycetaceae</taxon>
        <taxon>Streptomyces</taxon>
    </lineage>
</organism>
<gene>
    <name evidence="3" type="ORF">GCM10009544_56540</name>
</gene>
<dbReference type="PANTHER" id="PTHR45527">
    <property type="entry name" value="NONRIBOSOMAL PEPTIDE SYNTHETASE"/>
    <property type="match status" value="1"/>
</dbReference>
<evidence type="ECO:0000259" key="1">
    <source>
        <dbReference type="Pfam" id="PF00501"/>
    </source>
</evidence>
<dbReference type="InterPro" id="IPR045851">
    <property type="entry name" value="AMP-bd_C_sf"/>
</dbReference>
<accession>A0ABN1B2S6</accession>
<evidence type="ECO:0000313" key="4">
    <source>
        <dbReference type="Proteomes" id="UP001499895"/>
    </source>
</evidence>
<dbReference type="SUPFAM" id="SSF56801">
    <property type="entry name" value="Acetyl-CoA synthetase-like"/>
    <property type="match status" value="1"/>
</dbReference>
<keyword evidence="3" id="KW-0436">Ligase</keyword>
<dbReference type="GO" id="GO:0016874">
    <property type="term" value="F:ligase activity"/>
    <property type="evidence" value="ECO:0007669"/>
    <property type="project" value="UniProtKB-KW"/>
</dbReference>
<sequence>MSDTADIRLDALLTASAQRHPDRPALVTQGRTWTYAELDTAVEGLAYQLVAVGVEPGDRVGVHAPKGPEAVLGIYAGLRAGAVVAPLDVADPVARTAHMVRGGGISLLLTSDRALAGCRRAAEEASGSPAPAEGTLGHGLNWVRTLPLADRPAPLPAPTDRGGYVLFTSGSTGRPKGVLLSHANVAHFALWAAAELGLRETDRVGSQASLTFDLTTFDLFSTAAAGACAVLMPDVLRAFPRDVVGWLHEQEITAFYAVPSLYQGMLEQGGLAERVPPSLRVAAFAGEPFAPRPLEHCLRLLGDVPFYNLYGPTETNVCTYSRVPADWTADQEATIGRAVDGDVVDVLDEDGAPTDGDGEIHVAGATVFQGYLQDGALTDPTRTVVFRDGVARRAYATGDIGRITADGRVFLRGRRDTQVKRRGHRIDLLDIENAVLALPGVTAAAVVAKDGDHQGEIWAYARTGETAEAVLAGLREALPLRMLPDRVVPTDALPVNARGKVDRRTLATA</sequence>
<name>A0ABN1B2S6_9ACTN</name>
<dbReference type="InterPro" id="IPR042099">
    <property type="entry name" value="ANL_N_sf"/>
</dbReference>
<dbReference type="Gene3D" id="3.40.50.12780">
    <property type="entry name" value="N-terminal domain of ligase-like"/>
    <property type="match status" value="1"/>
</dbReference>
<dbReference type="RefSeq" id="WP_344096079.1">
    <property type="nucleotide sequence ID" value="NZ_BAAAHB010000103.1"/>
</dbReference>
<feature type="domain" description="AMP-dependent synthetase/ligase" evidence="1">
    <location>
        <begin position="14"/>
        <end position="372"/>
    </location>
</feature>
<dbReference type="Proteomes" id="UP001499895">
    <property type="component" value="Unassembled WGS sequence"/>
</dbReference>
<dbReference type="InterPro" id="IPR025110">
    <property type="entry name" value="AMP-bd_C"/>
</dbReference>
<dbReference type="CDD" id="cd05930">
    <property type="entry name" value="A_NRPS"/>
    <property type="match status" value="1"/>
</dbReference>
<dbReference type="Pfam" id="PF13193">
    <property type="entry name" value="AMP-binding_C"/>
    <property type="match status" value="1"/>
</dbReference>
<dbReference type="Gene3D" id="3.30.300.30">
    <property type="match status" value="1"/>
</dbReference>
<dbReference type="Pfam" id="PF00501">
    <property type="entry name" value="AMP-binding"/>
    <property type="match status" value="1"/>
</dbReference>
<evidence type="ECO:0000259" key="2">
    <source>
        <dbReference type="Pfam" id="PF13193"/>
    </source>
</evidence>
<dbReference type="EMBL" id="BAAAHB010000103">
    <property type="protein sequence ID" value="GAA0488076.1"/>
    <property type="molecule type" value="Genomic_DNA"/>
</dbReference>
<dbReference type="InterPro" id="IPR000873">
    <property type="entry name" value="AMP-dep_synth/lig_dom"/>
</dbReference>
<comment type="caution">
    <text evidence="3">The sequence shown here is derived from an EMBL/GenBank/DDBJ whole genome shotgun (WGS) entry which is preliminary data.</text>
</comment>
<proteinExistence type="predicted"/>
<keyword evidence="4" id="KW-1185">Reference proteome</keyword>
<dbReference type="PANTHER" id="PTHR45527:SF1">
    <property type="entry name" value="FATTY ACID SYNTHASE"/>
    <property type="match status" value="1"/>
</dbReference>
<reference evidence="3 4" key="1">
    <citation type="journal article" date="2019" name="Int. J. Syst. Evol. Microbiol.">
        <title>The Global Catalogue of Microorganisms (GCM) 10K type strain sequencing project: providing services to taxonomists for standard genome sequencing and annotation.</title>
        <authorList>
            <consortium name="The Broad Institute Genomics Platform"/>
            <consortium name="The Broad Institute Genome Sequencing Center for Infectious Disease"/>
            <person name="Wu L."/>
            <person name="Ma J."/>
        </authorList>
    </citation>
    <scope>NUCLEOTIDE SEQUENCE [LARGE SCALE GENOMIC DNA]</scope>
    <source>
        <strain evidence="3 4">JCM 10649</strain>
    </source>
</reference>
<dbReference type="PROSITE" id="PS00455">
    <property type="entry name" value="AMP_BINDING"/>
    <property type="match status" value="1"/>
</dbReference>